<protein>
    <submittedName>
        <fullName evidence="3">Uncharacterized protein LOC107001276</fullName>
    </submittedName>
</protein>
<sequence>MPIIGEETLNSKKDKVYLKNFPMKGVVRFDQKGKLIAIYVGNYEIFQRVGKVSHELKLPSELSLVHGVFHVSTLMKCIGNVESILPVEGLVVKEKLSFEELLVEILDHQVKSLRNKESASVKALWRNHLVERVTWEAKAEKKSRYPHTFTSEG</sequence>
<name>A0ABM1FCF6_SOLPN</name>
<evidence type="ECO:0000313" key="3">
    <source>
        <dbReference type="RefSeq" id="XP_015054874.1"/>
    </source>
</evidence>
<gene>
    <name evidence="3" type="primary">LOC107001276</name>
</gene>
<feature type="domain" description="Tf2-1-like SH3-like" evidence="1">
    <location>
        <begin position="14"/>
        <end position="77"/>
    </location>
</feature>
<evidence type="ECO:0000259" key="1">
    <source>
        <dbReference type="Pfam" id="PF24626"/>
    </source>
</evidence>
<dbReference type="GeneID" id="107001276"/>
<dbReference type="Proteomes" id="UP000694930">
    <property type="component" value="Chromosome 10"/>
</dbReference>
<reference evidence="2" key="1">
    <citation type="journal article" date="2014" name="Nat. Genet.">
        <title>The genome of the stress-tolerant wild tomato species Solanum pennellii.</title>
        <authorList>
            <person name="Bolger A."/>
            <person name="Scossa F."/>
            <person name="Bolger M.E."/>
            <person name="Lanz C."/>
            <person name="Maumus F."/>
            <person name="Tohge T."/>
            <person name="Quesneville H."/>
            <person name="Alseekh S."/>
            <person name="Sorensen I."/>
            <person name="Lichtenstein G."/>
            <person name="Fich E.A."/>
            <person name="Conte M."/>
            <person name="Keller H."/>
            <person name="Schneeberger K."/>
            <person name="Schwacke R."/>
            <person name="Ofner I."/>
            <person name="Vrebalov J."/>
            <person name="Xu Y."/>
            <person name="Osorio S."/>
            <person name="Aflitos S.A."/>
            <person name="Schijlen E."/>
            <person name="Jimenez-Gomez J.M."/>
            <person name="Ryngajllo M."/>
            <person name="Kimura S."/>
            <person name="Kumar R."/>
            <person name="Koenig D."/>
            <person name="Headland L.R."/>
            <person name="Maloof J.N."/>
            <person name="Sinha N."/>
            <person name="van Ham R.C."/>
            <person name="Lankhorst R.K."/>
            <person name="Mao L."/>
            <person name="Vogel A."/>
            <person name="Arsova B."/>
            <person name="Panstruga R."/>
            <person name="Fei Z."/>
            <person name="Rose J.K."/>
            <person name="Zamir D."/>
            <person name="Carrari F."/>
            <person name="Giovannoni J.J."/>
            <person name="Weigel D."/>
            <person name="Usadel B."/>
            <person name="Fernie A.R."/>
        </authorList>
    </citation>
    <scope>NUCLEOTIDE SEQUENCE [LARGE SCALE GENOMIC DNA]</scope>
    <source>
        <strain evidence="2">cv. LA0716</strain>
    </source>
</reference>
<organism evidence="2 3">
    <name type="scientific">Solanum pennellii</name>
    <name type="common">Tomato</name>
    <name type="synonym">Lycopersicon pennellii</name>
    <dbReference type="NCBI Taxonomy" id="28526"/>
    <lineage>
        <taxon>Eukaryota</taxon>
        <taxon>Viridiplantae</taxon>
        <taxon>Streptophyta</taxon>
        <taxon>Embryophyta</taxon>
        <taxon>Tracheophyta</taxon>
        <taxon>Spermatophyta</taxon>
        <taxon>Magnoliopsida</taxon>
        <taxon>eudicotyledons</taxon>
        <taxon>Gunneridae</taxon>
        <taxon>Pentapetalae</taxon>
        <taxon>asterids</taxon>
        <taxon>lamiids</taxon>
        <taxon>Solanales</taxon>
        <taxon>Solanaceae</taxon>
        <taxon>Solanoideae</taxon>
        <taxon>Solaneae</taxon>
        <taxon>Solanum</taxon>
        <taxon>Solanum subgen. Lycopersicon</taxon>
    </lineage>
</organism>
<dbReference type="Pfam" id="PF24626">
    <property type="entry name" value="SH3_Tf2-1"/>
    <property type="match status" value="1"/>
</dbReference>
<accession>A0ABM1FCF6</accession>
<evidence type="ECO:0000313" key="2">
    <source>
        <dbReference type="Proteomes" id="UP000694930"/>
    </source>
</evidence>
<dbReference type="PANTHER" id="PTHR46148:SF60">
    <property type="entry name" value="CHROMO DOMAIN-CONTAINING PROTEIN"/>
    <property type="match status" value="1"/>
</dbReference>
<dbReference type="RefSeq" id="XP_015054874.1">
    <property type="nucleotide sequence ID" value="XM_015199388.1"/>
</dbReference>
<reference evidence="3" key="2">
    <citation type="submission" date="2025-08" db="UniProtKB">
        <authorList>
            <consortium name="RefSeq"/>
        </authorList>
    </citation>
    <scope>IDENTIFICATION</scope>
</reference>
<dbReference type="InterPro" id="IPR056924">
    <property type="entry name" value="SH3_Tf2-1"/>
</dbReference>
<keyword evidence="2" id="KW-1185">Reference proteome</keyword>
<dbReference type="PANTHER" id="PTHR46148">
    <property type="entry name" value="CHROMO DOMAIN-CONTAINING PROTEIN"/>
    <property type="match status" value="1"/>
</dbReference>
<proteinExistence type="predicted"/>